<dbReference type="SUPFAM" id="SSF48613">
    <property type="entry name" value="Heme oxygenase-like"/>
    <property type="match status" value="1"/>
</dbReference>
<keyword evidence="5" id="KW-1185">Reference proteome</keyword>
<dbReference type="eggNOG" id="ENOG502QT8P">
    <property type="taxonomic scope" value="Eukaryota"/>
</dbReference>
<dbReference type="AlphaFoldDB" id="G0V7F9"/>
<proteinExistence type="predicted"/>
<evidence type="ECO:0000256" key="1">
    <source>
        <dbReference type="PIRSR" id="PIRSR003170-1"/>
    </source>
</evidence>
<dbReference type="OrthoDB" id="37730at2759"/>
<sequence length="214" mass="24985">MTTTTQKLLTKYQDIYKKATEHNLTNELCQGTLSDRTLYAYLAQDVQFFETGLKLICKITSMAPETDSLITLAKKIGFFANDENTYFRDCLELLAPSLSTEDREKFDNKLIPGVDSYVQYLEELTNDDFTYAELITYLWAAEQIYLQWAHESPRKSSLHWKYQTWIDLHDGEHFITWVDFLAKEVNNLTVEEVEGVFAKVTAHEFEFFDKCYSA</sequence>
<dbReference type="GO" id="GO:0006772">
    <property type="term" value="P:thiamine metabolic process"/>
    <property type="evidence" value="ECO:0007669"/>
    <property type="project" value="UniProtKB-ARBA"/>
</dbReference>
<dbReference type="OMA" id="AEWITLH"/>
<gene>
    <name evidence="4" type="primary">NCAS0A08490</name>
    <name evidence="4" type="ordered locus">NCAS_0A08490</name>
</gene>
<dbReference type="Proteomes" id="UP000001640">
    <property type="component" value="Chromosome 1"/>
</dbReference>
<organism evidence="4 5">
    <name type="scientific">Naumovozyma castellii</name>
    <name type="common">Yeast</name>
    <name type="synonym">Saccharomyces castellii</name>
    <dbReference type="NCBI Taxonomy" id="27288"/>
    <lineage>
        <taxon>Eukaryota</taxon>
        <taxon>Fungi</taxon>
        <taxon>Dikarya</taxon>
        <taxon>Ascomycota</taxon>
        <taxon>Saccharomycotina</taxon>
        <taxon>Saccharomycetes</taxon>
        <taxon>Saccharomycetales</taxon>
        <taxon>Saccharomycetaceae</taxon>
        <taxon>Naumovozyma</taxon>
    </lineage>
</organism>
<evidence type="ECO:0000259" key="3">
    <source>
        <dbReference type="Pfam" id="PF03070"/>
    </source>
</evidence>
<protein>
    <recommendedName>
        <fullName evidence="3">Thiaminase-2/PQQC domain-containing protein</fullName>
    </recommendedName>
</protein>
<evidence type="ECO:0000256" key="2">
    <source>
        <dbReference type="PIRSR" id="PIRSR003170-2"/>
    </source>
</evidence>
<dbReference type="InterPro" id="IPR050967">
    <property type="entry name" value="Thiamine_Salvage_TenA"/>
</dbReference>
<dbReference type="KEGG" id="ncs:NCAS_0A08490"/>
<feature type="binding site" evidence="2">
    <location>
        <position position="45"/>
    </location>
    <ligand>
        <name>substrate</name>
    </ligand>
</feature>
<evidence type="ECO:0000313" key="5">
    <source>
        <dbReference type="Proteomes" id="UP000001640"/>
    </source>
</evidence>
<dbReference type="InterPro" id="IPR016084">
    <property type="entry name" value="Haem_Oase-like_multi-hlx"/>
</dbReference>
<dbReference type="PANTHER" id="PTHR43198:SF2">
    <property type="entry name" value="SI:CH1073-67J19.1-RELATED"/>
    <property type="match status" value="1"/>
</dbReference>
<dbReference type="FunCoup" id="G0V7F9">
    <property type="interactions" value="23"/>
</dbReference>
<dbReference type="CDD" id="cd19358">
    <property type="entry name" value="TenA_E_Spr0628-like"/>
    <property type="match status" value="1"/>
</dbReference>
<dbReference type="InterPro" id="IPR004305">
    <property type="entry name" value="Thiaminase-2/PQQC"/>
</dbReference>
<dbReference type="InterPro" id="IPR026285">
    <property type="entry name" value="TenA_E"/>
</dbReference>
<feature type="binding site" evidence="2">
    <location>
        <position position="142"/>
    </location>
    <ligand>
        <name>substrate</name>
    </ligand>
</feature>
<dbReference type="Pfam" id="PF03070">
    <property type="entry name" value="TENA_THI-4"/>
    <property type="match status" value="1"/>
</dbReference>
<evidence type="ECO:0000313" key="4">
    <source>
        <dbReference type="EMBL" id="CCC67407.1"/>
    </source>
</evidence>
<dbReference type="GO" id="GO:0005829">
    <property type="term" value="C:cytosol"/>
    <property type="evidence" value="ECO:0007669"/>
    <property type="project" value="TreeGrafter"/>
</dbReference>
<dbReference type="RefSeq" id="XP_003673788.1">
    <property type="nucleotide sequence ID" value="XM_003673740.1"/>
</dbReference>
<dbReference type="GeneID" id="96900886"/>
<accession>G0V7F9</accession>
<reference key="2">
    <citation type="submission" date="2011-08" db="EMBL/GenBank/DDBJ databases">
        <title>Genome sequence of Naumovozyma castellii.</title>
        <authorList>
            <person name="Gordon J.L."/>
            <person name="Armisen D."/>
            <person name="Proux-Wera E."/>
            <person name="OhEigeartaigh S.S."/>
            <person name="Byrne K.P."/>
            <person name="Wolfe K.H."/>
        </authorList>
    </citation>
    <scope>NUCLEOTIDE SEQUENCE</scope>
    <source>
        <strain>Type strain:CBS 4309</strain>
    </source>
</reference>
<dbReference type="PANTHER" id="PTHR43198">
    <property type="entry name" value="BIFUNCTIONAL TH2 PROTEIN"/>
    <property type="match status" value="1"/>
</dbReference>
<dbReference type="Gene3D" id="1.20.910.10">
    <property type="entry name" value="Heme oxygenase-like"/>
    <property type="match status" value="1"/>
</dbReference>
<dbReference type="STRING" id="1064592.G0V7F9"/>
<dbReference type="PIRSF" id="PIRSF003170">
    <property type="entry name" value="Pet18p"/>
    <property type="match status" value="1"/>
</dbReference>
<dbReference type="HOGENOM" id="CLU_077537_0_0_1"/>
<reference evidence="4 5" key="1">
    <citation type="journal article" date="2011" name="Proc. Natl. Acad. Sci. U.S.A.">
        <title>Evolutionary erosion of yeast sex chromosomes by mating-type switching accidents.</title>
        <authorList>
            <person name="Gordon J.L."/>
            <person name="Armisen D."/>
            <person name="Proux-Wera E."/>
            <person name="Oheigeartaigh S.S."/>
            <person name="Byrne K.P."/>
            <person name="Wolfe K.H."/>
        </authorList>
    </citation>
    <scope>NUCLEOTIDE SEQUENCE [LARGE SCALE GENOMIC DNA]</scope>
    <source>
        <strain evidence="5">ATCC 76901 / BCRC 22586 / CBS 4309 / NBRC 1992 / NRRL Y-12630</strain>
    </source>
</reference>
<dbReference type="InParanoid" id="G0V7F9"/>
<feature type="active site" description="Proton donor" evidence="1">
    <location>
        <position position="204"/>
    </location>
</feature>
<feature type="domain" description="Thiaminase-2/PQQC" evidence="3">
    <location>
        <begin position="11"/>
        <end position="212"/>
    </location>
</feature>
<feature type="binding site" evidence="2">
    <location>
        <position position="83"/>
    </location>
    <ligand>
        <name>substrate</name>
    </ligand>
</feature>
<dbReference type="EMBL" id="HE576752">
    <property type="protein sequence ID" value="CCC67407.1"/>
    <property type="molecule type" value="Genomic_DNA"/>
</dbReference>
<name>G0V7F9_NAUCA</name>